<dbReference type="Proteomes" id="UP000295632">
    <property type="component" value="Unassembled WGS sequence"/>
</dbReference>
<accession>A0A4R6U7F5</accession>
<protein>
    <submittedName>
        <fullName evidence="1">Uncharacterized protein</fullName>
    </submittedName>
</protein>
<organism evidence="1 2">
    <name type="scientific">Aureibacillus halotolerans</name>
    <dbReference type="NCBI Taxonomy" id="1508390"/>
    <lineage>
        <taxon>Bacteria</taxon>
        <taxon>Bacillati</taxon>
        <taxon>Bacillota</taxon>
        <taxon>Bacilli</taxon>
        <taxon>Bacillales</taxon>
        <taxon>Bacillaceae</taxon>
        <taxon>Aureibacillus</taxon>
    </lineage>
</organism>
<comment type="caution">
    <text evidence="1">The sequence shown here is derived from an EMBL/GenBank/DDBJ whole genome shotgun (WGS) entry which is preliminary data.</text>
</comment>
<evidence type="ECO:0000313" key="2">
    <source>
        <dbReference type="Proteomes" id="UP000295632"/>
    </source>
</evidence>
<keyword evidence="2" id="KW-1185">Reference proteome</keyword>
<proteinExistence type="predicted"/>
<evidence type="ECO:0000313" key="1">
    <source>
        <dbReference type="EMBL" id="TDQ40843.1"/>
    </source>
</evidence>
<dbReference type="OrthoDB" id="2452352at2"/>
<sequence>MRSSKLFYAVSLVSVLTAVLLVIAFSAAQKDDHHSSNLPERSMIGYLTKITRSNGSITNVFVSDIHQQLNIGNYTINEQTLWLNEHGRTITEDAFEVGQKVKMTHNGNIDTSNPFSTTAVQISATEGNNEEAEALRSAINQAKGLPEDGTFSIEGITYNNDTGMWKIVFVDLGTEQRWEVQIN</sequence>
<dbReference type="AlphaFoldDB" id="A0A4R6U7F5"/>
<dbReference type="EMBL" id="SNYJ01000005">
    <property type="protein sequence ID" value="TDQ40843.1"/>
    <property type="molecule type" value="Genomic_DNA"/>
</dbReference>
<reference evidence="1 2" key="1">
    <citation type="submission" date="2019-03" db="EMBL/GenBank/DDBJ databases">
        <title>Genomic Encyclopedia of Type Strains, Phase IV (KMG-IV): sequencing the most valuable type-strain genomes for metagenomic binning, comparative biology and taxonomic classification.</title>
        <authorList>
            <person name="Goeker M."/>
        </authorList>
    </citation>
    <scope>NUCLEOTIDE SEQUENCE [LARGE SCALE GENOMIC DNA]</scope>
    <source>
        <strain evidence="1 2">DSM 28697</strain>
    </source>
</reference>
<dbReference type="RefSeq" id="WP_133580029.1">
    <property type="nucleotide sequence ID" value="NZ_SNYJ01000005.1"/>
</dbReference>
<gene>
    <name evidence="1" type="ORF">EV213_105189</name>
</gene>
<name>A0A4R6U7F5_9BACI</name>